<evidence type="ECO:0000313" key="4">
    <source>
        <dbReference type="Proteomes" id="UP000257039"/>
    </source>
</evidence>
<sequence length="645" mass="74510">MRGKMHQQVLPKGNISRRYWTTLTWFQWLTLVMGLYSFQHVYTSEVPVTTSEKKITSTVADTTIKVSAIALHGEPKYPDNFKHFSYVNPSAPKGGKITLSALGTFDTLNPYTLKGTSPVNTPGFYVYGINENNETLLMGTTGDNRVGDEYQTAYGLIAEYIEFPSNYEWVIFHIRPEARFHNDTPITAQDVVFSFNTLIKKGHPRYKLVYTDVKDASAVTKQQVKFLLSGDSRRSLILRLGELPVLSATYWADRDFAATTLEPPLNSGPYRMTKVEPGRSITFERDEQYWGKSLAINQGRYNFDRVEYIFFQESTVAFEAFKASQYDFRIEHISKQWETSYSFPAVHSGKVLKVVIPHREPASLQGFFLNSRHFPFNDIAAREAIAWTFDFEWTNKVLFYDAYQRSHSLFANSDLGSFGPPTPEERKLLSEFKLPSHIKDKAFKLPNIHDGTIRDRQRIALKRLRSAGWRMQQGKLVNAQGKPFTFEALEYQQSSSRILLPLQKNLKRIGIDMRIRIVDSASYQERLKQFDFDMTTLALSQSLAPGQNLKSLYHSSQATTPGSLNLSGIQLPPVDQLLTMITKAHTREELQLYTRSLDRILLWHYFIIPHWHLNYHRVAYWKHLQRPAMSPPYSFCFECWWVNDQ</sequence>
<dbReference type="AlphaFoldDB" id="A0A4V1INP9"/>
<dbReference type="InterPro" id="IPR039424">
    <property type="entry name" value="SBP_5"/>
</dbReference>
<comment type="caution">
    <text evidence="3">The sequence shown here is derived from an EMBL/GenBank/DDBJ whole genome shotgun (WGS) entry which is preliminary data.</text>
</comment>
<evidence type="ECO:0000313" key="3">
    <source>
        <dbReference type="EMBL" id="RDH44491.1"/>
    </source>
</evidence>
<dbReference type="Gene3D" id="3.10.105.10">
    <property type="entry name" value="Dipeptide-binding Protein, Domain 3"/>
    <property type="match status" value="1"/>
</dbReference>
<organism evidence="3 4">
    <name type="scientific">Zooshikella ganghwensis</name>
    <dbReference type="NCBI Taxonomy" id="202772"/>
    <lineage>
        <taxon>Bacteria</taxon>
        <taxon>Pseudomonadati</taxon>
        <taxon>Pseudomonadota</taxon>
        <taxon>Gammaproteobacteria</taxon>
        <taxon>Oceanospirillales</taxon>
        <taxon>Zooshikellaceae</taxon>
        <taxon>Zooshikella</taxon>
    </lineage>
</organism>
<keyword evidence="1" id="KW-0732">Signal</keyword>
<dbReference type="PIRSF" id="PIRSF002741">
    <property type="entry name" value="MppA"/>
    <property type="match status" value="1"/>
</dbReference>
<dbReference type="Proteomes" id="UP000257039">
    <property type="component" value="Unassembled WGS sequence"/>
</dbReference>
<gene>
    <name evidence="3" type="ORF">B9G39_14165</name>
</gene>
<evidence type="ECO:0000256" key="1">
    <source>
        <dbReference type="ARBA" id="ARBA00022729"/>
    </source>
</evidence>
<dbReference type="EMBL" id="NDXW01000001">
    <property type="protein sequence ID" value="RDH44491.1"/>
    <property type="molecule type" value="Genomic_DNA"/>
</dbReference>
<evidence type="ECO:0000259" key="2">
    <source>
        <dbReference type="Pfam" id="PF00496"/>
    </source>
</evidence>
<dbReference type="GO" id="GO:1904680">
    <property type="term" value="F:peptide transmembrane transporter activity"/>
    <property type="evidence" value="ECO:0007669"/>
    <property type="project" value="TreeGrafter"/>
</dbReference>
<protein>
    <submittedName>
        <fullName evidence="3">ABC transporter substrate-binding protein</fullName>
    </submittedName>
</protein>
<keyword evidence="4" id="KW-1185">Reference proteome</keyword>
<dbReference type="GO" id="GO:0043190">
    <property type="term" value="C:ATP-binding cassette (ABC) transporter complex"/>
    <property type="evidence" value="ECO:0007669"/>
    <property type="project" value="InterPro"/>
</dbReference>
<dbReference type="GO" id="GO:0042884">
    <property type="term" value="P:microcin transport"/>
    <property type="evidence" value="ECO:0007669"/>
    <property type="project" value="TreeGrafter"/>
</dbReference>
<dbReference type="InterPro" id="IPR030678">
    <property type="entry name" value="Peptide/Ni-bd"/>
</dbReference>
<dbReference type="GO" id="GO:0030288">
    <property type="term" value="C:outer membrane-bounded periplasmic space"/>
    <property type="evidence" value="ECO:0007669"/>
    <property type="project" value="TreeGrafter"/>
</dbReference>
<accession>A0A4V1INP9</accession>
<dbReference type="CDD" id="cd08497">
    <property type="entry name" value="MbnE-like"/>
    <property type="match status" value="1"/>
</dbReference>
<dbReference type="PANTHER" id="PTHR30290:SF64">
    <property type="entry name" value="ABC TRANSPORTER PERIPLASMIC BINDING PROTEIN"/>
    <property type="match status" value="1"/>
</dbReference>
<dbReference type="GO" id="GO:0015833">
    <property type="term" value="P:peptide transport"/>
    <property type="evidence" value="ECO:0007669"/>
    <property type="project" value="TreeGrafter"/>
</dbReference>
<feature type="domain" description="Solute-binding protein family 5" evidence="2">
    <location>
        <begin position="169"/>
        <end position="556"/>
    </location>
</feature>
<dbReference type="SUPFAM" id="SSF53850">
    <property type="entry name" value="Periplasmic binding protein-like II"/>
    <property type="match status" value="1"/>
</dbReference>
<name>A0A4V1INP9_9GAMM</name>
<dbReference type="InterPro" id="IPR000914">
    <property type="entry name" value="SBP_5_dom"/>
</dbReference>
<proteinExistence type="predicted"/>
<dbReference type="PANTHER" id="PTHR30290">
    <property type="entry name" value="PERIPLASMIC BINDING COMPONENT OF ABC TRANSPORTER"/>
    <property type="match status" value="1"/>
</dbReference>
<dbReference type="Gene3D" id="3.40.190.10">
    <property type="entry name" value="Periplasmic binding protein-like II"/>
    <property type="match status" value="1"/>
</dbReference>
<dbReference type="Pfam" id="PF00496">
    <property type="entry name" value="SBP_bac_5"/>
    <property type="match status" value="1"/>
</dbReference>
<reference evidence="3 4" key="1">
    <citation type="submission" date="2017-04" db="EMBL/GenBank/DDBJ databases">
        <title>Draft genome sequence of Zooshikella ganghwensis VG4 isolated from Red Sea sediments.</title>
        <authorList>
            <person name="Rehman Z."/>
            <person name="Alam I."/>
            <person name="Kamau A."/>
            <person name="Bajic V."/>
            <person name="Leiknes T."/>
        </authorList>
    </citation>
    <scope>NUCLEOTIDE SEQUENCE [LARGE SCALE GENOMIC DNA]</scope>
    <source>
        <strain evidence="3 4">VG4</strain>
    </source>
</reference>